<organism evidence="2 3">
    <name type="scientific">Branchiostoma lanceolatum</name>
    <name type="common">Common lancelet</name>
    <name type="synonym">Amphioxus lanceolatum</name>
    <dbReference type="NCBI Taxonomy" id="7740"/>
    <lineage>
        <taxon>Eukaryota</taxon>
        <taxon>Metazoa</taxon>
        <taxon>Chordata</taxon>
        <taxon>Cephalochordata</taxon>
        <taxon>Leptocardii</taxon>
        <taxon>Amphioxiformes</taxon>
        <taxon>Branchiostomatidae</taxon>
        <taxon>Branchiostoma</taxon>
    </lineage>
</organism>
<dbReference type="EMBL" id="OV696690">
    <property type="protein sequence ID" value="CAH1266642.1"/>
    <property type="molecule type" value="Genomic_DNA"/>
</dbReference>
<dbReference type="Pfam" id="PF00078">
    <property type="entry name" value="RVT_1"/>
    <property type="match status" value="1"/>
</dbReference>
<dbReference type="CDD" id="cd01650">
    <property type="entry name" value="RT_nLTR_like"/>
    <property type="match status" value="1"/>
</dbReference>
<accession>A0A8K0ES41</accession>
<reference evidence="2" key="1">
    <citation type="submission" date="2022-01" db="EMBL/GenBank/DDBJ databases">
        <authorList>
            <person name="Braso-Vives M."/>
        </authorList>
    </citation>
    <scope>NUCLEOTIDE SEQUENCE</scope>
</reference>
<evidence type="ECO:0000313" key="2">
    <source>
        <dbReference type="EMBL" id="CAH1266642.1"/>
    </source>
</evidence>
<dbReference type="OrthoDB" id="6142323at2759"/>
<dbReference type="PANTHER" id="PTHR19446">
    <property type="entry name" value="REVERSE TRANSCRIPTASES"/>
    <property type="match status" value="1"/>
</dbReference>
<sequence length="135" mass="15292">MASPQSCSYIGDPTVGGQLKQLFTVNEVIPEDWLLGVILPFWKKGPKDVCSNYRGITLLSVPGKVFANVILARLRPLLIRKQRKEQSGFTPGRSTVDRILTLRLLAEKRREFRKPFYAAYVDLKQAFDSVDRPAL</sequence>
<feature type="domain" description="Reverse transcriptase" evidence="1">
    <location>
        <begin position="45"/>
        <end position="132"/>
    </location>
</feature>
<proteinExistence type="predicted"/>
<evidence type="ECO:0000313" key="3">
    <source>
        <dbReference type="Proteomes" id="UP000838412"/>
    </source>
</evidence>
<evidence type="ECO:0000259" key="1">
    <source>
        <dbReference type="Pfam" id="PF00078"/>
    </source>
</evidence>
<protein>
    <submittedName>
        <fullName evidence="2">Hypp3468 protein</fullName>
    </submittedName>
</protein>
<dbReference type="InterPro" id="IPR000477">
    <property type="entry name" value="RT_dom"/>
</dbReference>
<dbReference type="Proteomes" id="UP000838412">
    <property type="component" value="Chromosome 5"/>
</dbReference>
<keyword evidence="3" id="KW-1185">Reference proteome</keyword>
<dbReference type="AlphaFoldDB" id="A0A8K0ES41"/>
<name>A0A8K0ES41_BRALA</name>
<gene>
    <name evidence="2" type="primary">Hypp3468</name>
    <name evidence="2" type="ORF">BLAG_LOCUS20193</name>
</gene>